<reference evidence="2" key="1">
    <citation type="journal article" date="2019" name="Int. J. Syst. Evol. Microbiol.">
        <title>The Global Catalogue of Microorganisms (GCM) 10K type strain sequencing project: providing services to taxonomists for standard genome sequencing and annotation.</title>
        <authorList>
            <consortium name="The Broad Institute Genomics Platform"/>
            <consortium name="The Broad Institute Genome Sequencing Center for Infectious Disease"/>
            <person name="Wu L."/>
            <person name="Ma J."/>
        </authorList>
    </citation>
    <scope>NUCLEOTIDE SEQUENCE [LARGE SCALE GENOMIC DNA]</scope>
    <source>
        <strain evidence="2">KCTC 42456</strain>
    </source>
</reference>
<accession>A0ABW5TQ79</accession>
<dbReference type="PANTHER" id="PTHR30164:SF2">
    <property type="entry name" value="PROTEIN MTFA"/>
    <property type="match status" value="1"/>
</dbReference>
<dbReference type="InterPro" id="IPR010384">
    <property type="entry name" value="MtfA_fam"/>
</dbReference>
<dbReference type="Proteomes" id="UP001597546">
    <property type="component" value="Unassembled WGS sequence"/>
</dbReference>
<evidence type="ECO:0000313" key="2">
    <source>
        <dbReference type="Proteomes" id="UP001597546"/>
    </source>
</evidence>
<dbReference type="Gene3D" id="3.40.390.10">
    <property type="entry name" value="Collagenase (Catalytic Domain)"/>
    <property type="match status" value="1"/>
</dbReference>
<keyword evidence="2" id="KW-1185">Reference proteome</keyword>
<proteinExistence type="predicted"/>
<dbReference type="CDD" id="cd20169">
    <property type="entry name" value="Peptidase_M90_mtfA"/>
    <property type="match status" value="1"/>
</dbReference>
<name>A0ABW5TQ79_9SPHI</name>
<comment type="caution">
    <text evidence="1">The sequence shown here is derived from an EMBL/GenBank/DDBJ whole genome shotgun (WGS) entry which is preliminary data.</text>
</comment>
<sequence length="226" mass="25951">MLDLKAILEENVDFYQNLNDEKKGLFEHLVIQFLSETRVEGVGLLINDLDKVLIASSAVIPVFGFPGWHYKNLSNVLLYPNTFNQEFQFEGGERQILGMVGTGYMNGQMLLSKEALYRGFSENNGKENTAIHEFVHLLDKTDGAVDGFPEILMHHKYSEPRLKMIHQEMNLIKRGKSDIDPYALTNEAEFLAVAAEYFFEKPEQLKDKRPELYDLLSKIFLQDLAK</sequence>
<dbReference type="Pfam" id="PF06167">
    <property type="entry name" value="Peptidase_M90"/>
    <property type="match status" value="1"/>
</dbReference>
<organism evidence="1 2">
    <name type="scientific">Pedobacter alpinus</name>
    <dbReference type="NCBI Taxonomy" id="1590643"/>
    <lineage>
        <taxon>Bacteria</taxon>
        <taxon>Pseudomonadati</taxon>
        <taxon>Bacteroidota</taxon>
        <taxon>Sphingobacteriia</taxon>
        <taxon>Sphingobacteriales</taxon>
        <taxon>Sphingobacteriaceae</taxon>
        <taxon>Pedobacter</taxon>
    </lineage>
</organism>
<dbReference type="PANTHER" id="PTHR30164">
    <property type="entry name" value="MTFA PEPTIDASE"/>
    <property type="match status" value="1"/>
</dbReference>
<dbReference type="RefSeq" id="WP_379044856.1">
    <property type="nucleotide sequence ID" value="NZ_JBHSKW010000049.1"/>
</dbReference>
<evidence type="ECO:0000313" key="1">
    <source>
        <dbReference type="EMBL" id="MFD2730890.1"/>
    </source>
</evidence>
<dbReference type="EMBL" id="JBHULV010000010">
    <property type="protein sequence ID" value="MFD2730890.1"/>
    <property type="molecule type" value="Genomic_DNA"/>
</dbReference>
<dbReference type="Gene3D" id="1.10.472.150">
    <property type="entry name" value="Glucose-regulated metallo-peptidase M90, N-terminal domain"/>
    <property type="match status" value="1"/>
</dbReference>
<dbReference type="InterPro" id="IPR024079">
    <property type="entry name" value="MetalloPept_cat_dom_sf"/>
</dbReference>
<protein>
    <submittedName>
        <fullName evidence="1">Zinc-dependent peptidase</fullName>
    </submittedName>
</protein>
<dbReference type="InterPro" id="IPR042252">
    <property type="entry name" value="MtfA_N"/>
</dbReference>
<gene>
    <name evidence="1" type="ORF">ACFSSE_04170</name>
</gene>
<dbReference type="SUPFAM" id="SSF55486">
    <property type="entry name" value="Metalloproteases ('zincins'), catalytic domain"/>
    <property type="match status" value="1"/>
</dbReference>